<comment type="caution">
    <text evidence="6">The sequence shown here is derived from an EMBL/GenBank/DDBJ whole genome shotgun (WGS) entry which is preliminary data.</text>
</comment>
<dbReference type="Gene3D" id="3.10.105.10">
    <property type="entry name" value="Dipeptide-binding Protein, Domain 3"/>
    <property type="match status" value="1"/>
</dbReference>
<dbReference type="Gene3D" id="3.40.190.10">
    <property type="entry name" value="Periplasmic binding protein-like II"/>
    <property type="match status" value="1"/>
</dbReference>
<evidence type="ECO:0000313" key="7">
    <source>
        <dbReference type="Proteomes" id="UP000761264"/>
    </source>
</evidence>
<organism evidence="6 7">
    <name type="scientific">Pelagibius litoralis</name>
    <dbReference type="NCBI Taxonomy" id="374515"/>
    <lineage>
        <taxon>Bacteria</taxon>
        <taxon>Pseudomonadati</taxon>
        <taxon>Pseudomonadota</taxon>
        <taxon>Alphaproteobacteria</taxon>
        <taxon>Rhodospirillales</taxon>
        <taxon>Rhodovibrionaceae</taxon>
        <taxon>Pelagibius</taxon>
    </lineage>
</organism>
<dbReference type="EMBL" id="JAAQPH010000014">
    <property type="protein sequence ID" value="NIA70438.1"/>
    <property type="molecule type" value="Genomic_DNA"/>
</dbReference>
<dbReference type="GO" id="GO:0030288">
    <property type="term" value="C:outer membrane-bounded periplasmic space"/>
    <property type="evidence" value="ECO:0007669"/>
    <property type="project" value="UniProtKB-ARBA"/>
</dbReference>
<evidence type="ECO:0000313" key="6">
    <source>
        <dbReference type="EMBL" id="NIA70438.1"/>
    </source>
</evidence>
<dbReference type="PIRSF" id="PIRSF002741">
    <property type="entry name" value="MppA"/>
    <property type="match status" value="1"/>
</dbReference>
<dbReference type="CDD" id="cd08512">
    <property type="entry name" value="PBP2_NikA_DppA_OppA_like_7"/>
    <property type="match status" value="1"/>
</dbReference>
<evidence type="ECO:0000256" key="2">
    <source>
        <dbReference type="ARBA" id="ARBA00005695"/>
    </source>
</evidence>
<gene>
    <name evidence="6" type="ORF">HBA54_17705</name>
</gene>
<dbReference type="InterPro" id="IPR030678">
    <property type="entry name" value="Peptide/Ni-bd"/>
</dbReference>
<dbReference type="Proteomes" id="UP000761264">
    <property type="component" value="Unassembled WGS sequence"/>
</dbReference>
<feature type="signal peptide" evidence="4">
    <location>
        <begin position="1"/>
        <end position="25"/>
    </location>
</feature>
<proteinExistence type="inferred from homology"/>
<dbReference type="AlphaFoldDB" id="A0A967K8G6"/>
<dbReference type="GO" id="GO:0043190">
    <property type="term" value="C:ATP-binding cassette (ABC) transporter complex"/>
    <property type="evidence" value="ECO:0007669"/>
    <property type="project" value="InterPro"/>
</dbReference>
<dbReference type="SUPFAM" id="SSF53850">
    <property type="entry name" value="Periplasmic binding protein-like II"/>
    <property type="match status" value="1"/>
</dbReference>
<feature type="domain" description="Solute-binding protein family 5" evidence="5">
    <location>
        <begin position="67"/>
        <end position="422"/>
    </location>
</feature>
<dbReference type="PANTHER" id="PTHR30290">
    <property type="entry name" value="PERIPLASMIC BINDING COMPONENT OF ABC TRANSPORTER"/>
    <property type="match status" value="1"/>
</dbReference>
<dbReference type="InterPro" id="IPR023765">
    <property type="entry name" value="SBP_5_CS"/>
</dbReference>
<evidence type="ECO:0000256" key="3">
    <source>
        <dbReference type="ARBA" id="ARBA00022729"/>
    </source>
</evidence>
<comment type="subcellular location">
    <subcellularLocation>
        <location evidence="1">Periplasm</location>
    </subcellularLocation>
</comment>
<dbReference type="Pfam" id="PF00496">
    <property type="entry name" value="SBP_bac_5"/>
    <property type="match status" value="1"/>
</dbReference>
<keyword evidence="7" id="KW-1185">Reference proteome</keyword>
<dbReference type="InterPro" id="IPR000914">
    <property type="entry name" value="SBP_5_dom"/>
</dbReference>
<comment type="similarity">
    <text evidence="2">Belongs to the bacterial solute-binding protein 5 family.</text>
</comment>
<dbReference type="GO" id="GO:0015833">
    <property type="term" value="P:peptide transport"/>
    <property type="evidence" value="ECO:0007669"/>
    <property type="project" value="TreeGrafter"/>
</dbReference>
<sequence length="509" mass="56541">MLRLTKLFAAIFVSAPLLLPQSATAENTITWATQLSYRDMNPAVSFGAETYILGNIYETLFLYDDGEVKPRLAVSWSKSDGGRVWNVTLRDGVKFHDGSQLDSAVVKKSFEYTRDLGKGAGYLYADLETVETPDSRTAVFKFKKPIAFDLVASGQYGSYVIGPAAIDKGHDWMNEGNAIGTGPYTLTKYEPNKLTVISKFDDYWGGWKPGQIDRVIHPVVSEASTRVQMIKSGEADVVRVPVSQLAALDALPNTSVATSSGWRNQMYLLNMQKYPTDSKKFREALVHLWNYDSVLNDIFQGYAKRPLGPVPASMWGHGKYDIGSFDPQKALKLLEESGIPKEDWKIDAMYSNSNQEQIDAVELFQANAAQVGVRVNLLPQVSKAYMTKARSASTAANMHSMVWYPAYPTPSDWLYSLFKTRKENTGFNLSRYKNAEFDAALATAIDAEGVDVKESAKAYIAAQDILMKDTPAIFFADVDRVFTHSSSLKGMDKSSNPAYETLFIYALSK</sequence>
<name>A0A967K8G6_9PROT</name>
<accession>A0A967K8G6</accession>
<evidence type="ECO:0000256" key="1">
    <source>
        <dbReference type="ARBA" id="ARBA00004418"/>
    </source>
</evidence>
<dbReference type="InterPro" id="IPR039424">
    <property type="entry name" value="SBP_5"/>
</dbReference>
<evidence type="ECO:0000259" key="5">
    <source>
        <dbReference type="Pfam" id="PF00496"/>
    </source>
</evidence>
<dbReference type="RefSeq" id="WP_167227051.1">
    <property type="nucleotide sequence ID" value="NZ_JAAQPH010000014.1"/>
</dbReference>
<dbReference type="GO" id="GO:1904680">
    <property type="term" value="F:peptide transmembrane transporter activity"/>
    <property type="evidence" value="ECO:0007669"/>
    <property type="project" value="TreeGrafter"/>
</dbReference>
<evidence type="ECO:0000256" key="4">
    <source>
        <dbReference type="SAM" id="SignalP"/>
    </source>
</evidence>
<dbReference type="PROSITE" id="PS01040">
    <property type="entry name" value="SBP_BACTERIAL_5"/>
    <property type="match status" value="1"/>
</dbReference>
<dbReference type="Gene3D" id="3.90.76.10">
    <property type="entry name" value="Dipeptide-binding Protein, Domain 1"/>
    <property type="match status" value="1"/>
</dbReference>
<reference evidence="6" key="1">
    <citation type="submission" date="2020-03" db="EMBL/GenBank/DDBJ databases">
        <title>Genome of Pelagibius litoralis DSM 21314T.</title>
        <authorList>
            <person name="Wang G."/>
        </authorList>
    </citation>
    <scope>NUCLEOTIDE SEQUENCE</scope>
    <source>
        <strain evidence="6">DSM 21314</strain>
    </source>
</reference>
<protein>
    <submittedName>
        <fullName evidence="6">ABC transporter substrate-binding protein</fullName>
    </submittedName>
</protein>
<feature type="chain" id="PRO_5037868317" evidence="4">
    <location>
        <begin position="26"/>
        <end position="509"/>
    </location>
</feature>
<keyword evidence="3 4" id="KW-0732">Signal</keyword>